<proteinExistence type="predicted"/>
<evidence type="ECO:0000259" key="2">
    <source>
        <dbReference type="Pfam" id="PF13514"/>
    </source>
</evidence>
<keyword evidence="1" id="KW-0175">Coiled coil</keyword>
<dbReference type="EMBL" id="VTEV01000007">
    <property type="protein sequence ID" value="TYS65580.1"/>
    <property type="molecule type" value="Genomic_DNA"/>
</dbReference>
<dbReference type="PANTHER" id="PTHR41259:SF1">
    <property type="entry name" value="DOUBLE-STRAND BREAK REPAIR RAD50 ATPASE, PUTATIVE-RELATED"/>
    <property type="match status" value="1"/>
</dbReference>
<dbReference type="InterPro" id="IPR038734">
    <property type="entry name" value="YhaN_AAA"/>
</dbReference>
<name>A0A5D4SQK6_9BACI</name>
<dbReference type="Gene3D" id="3.40.50.300">
    <property type="entry name" value="P-loop containing nucleotide triphosphate hydrolases"/>
    <property type="match status" value="2"/>
</dbReference>
<dbReference type="AlphaFoldDB" id="A0A5D4SQK6"/>
<comment type="caution">
    <text evidence="3">The sequence shown here is derived from an EMBL/GenBank/DDBJ whole genome shotgun (WGS) entry which is preliminary data.</text>
</comment>
<feature type="coiled-coil region" evidence="1">
    <location>
        <begin position="527"/>
        <end position="577"/>
    </location>
</feature>
<reference evidence="3 4" key="1">
    <citation type="submission" date="2019-08" db="EMBL/GenBank/DDBJ databases">
        <title>Bacillus genomes from the desert of Cuatro Cienegas, Coahuila.</title>
        <authorList>
            <person name="Olmedo-Alvarez G."/>
        </authorList>
    </citation>
    <scope>NUCLEOTIDE SEQUENCE [LARGE SCALE GENOMIC DNA]</scope>
    <source>
        <strain evidence="3 4">CH28_1T</strain>
    </source>
</reference>
<dbReference type="PANTHER" id="PTHR41259">
    <property type="entry name" value="DOUBLE-STRAND BREAK REPAIR RAD50 ATPASE, PUTATIVE-RELATED"/>
    <property type="match status" value="1"/>
</dbReference>
<sequence length="1013" mass="119134">MIRLKITSLHIYGFGKLENVVMENLSPNIQVIYGENEAGKSTVMAFIQAILFGFPAKNQQDLRYVPKKGFKYGGKLVIETNDERVITIERVAGRSSGDVTVQDEHGNPCNLNDVLGGLDKSMYKGIFSFNMMDIQNLQLIDSEQLGSYLFSSGLMGSEQLHKLSRELAKEQEERFKPSGRKPVINKLLTSLKEEERVVHQWKEKMGQYDRLQKEMNQYDKALKESQINKEVIEQKIKETEAMLTIQPLVNRLEILQLQTAEVGNVESFPHDGLARLDKWQTEVVFYQSKIEKMKKVLEEKEQEIEQIWVNEEVFEKEEAIKSLVTLLPSYQKAKDQLSLLATEIAQLEKRMEGWKQDLEWTDKTDYELDSIHTSLASKGALRELLKSHHEIHIQKQRLDEQFQLAKEELETQEERVKDLEQDQLPNHEVIRMKEMVELEDKDTLHKEIHLTEQLLNQLKKQLDVQKMNDHNEDRKSKQIAVISFILGIAGALYFFMQDQLIPSLLCLILFSLLSITFGRKTKNQDNQNELIREKDELHSKLELLRDKLYSNDTHGKVEEYQRALAKNEQVMQLLQKERLLLSQCDRTYNRIIQQFEEWEEKNFSFQDHWHKWTSSLSLAQISPTFMEEAYDKVLQLKGALSDKRELEERQSHYQLVMDKFQKELNALLNENNETYSRLNPEEVFTQLRVDLEENVEKQKKKQQIQEQIDVLTEELEELYQHRYEASKQIQRLYEQAKVKDEEAFRQKNQQNIVKKEYEKELALLKSQLVQMENSYQLTLKENKPMDIWKAEKAELEETLKTIKERQSQLVENRTATKETIRLLEEAGIYSESVQQFELSKSKLQEHARKWAIHATASHLLGKTMDFYRTVKLPKVLQYASDNFRFLTKGNYLSILDAQNERMLKVQHADGTNFEPKELSQATVEQLYLSLRVAVAQVWSDEQKLPFLMDDSFVNFDEQRTNLAIKLINRLALQGYQFLFFTCHHHIKEKLADNPNNWVFTFDPIKVREAILKR</sequence>
<feature type="coiled-coil region" evidence="1">
    <location>
        <begin position="395"/>
        <end position="468"/>
    </location>
</feature>
<dbReference type="Pfam" id="PF13514">
    <property type="entry name" value="AAA_27"/>
    <property type="match status" value="1"/>
</dbReference>
<feature type="coiled-coil region" evidence="1">
    <location>
        <begin position="184"/>
        <end position="242"/>
    </location>
</feature>
<organism evidence="3 4">
    <name type="scientific">Sutcliffiella horikoshii</name>
    <dbReference type="NCBI Taxonomy" id="79883"/>
    <lineage>
        <taxon>Bacteria</taxon>
        <taxon>Bacillati</taxon>
        <taxon>Bacillota</taxon>
        <taxon>Bacilli</taxon>
        <taxon>Bacillales</taxon>
        <taxon>Bacillaceae</taxon>
        <taxon>Sutcliffiella</taxon>
    </lineage>
</organism>
<gene>
    <name evidence="3" type="ORF">FZC76_16910</name>
</gene>
<evidence type="ECO:0000313" key="3">
    <source>
        <dbReference type="EMBL" id="TYS65580.1"/>
    </source>
</evidence>
<evidence type="ECO:0000256" key="1">
    <source>
        <dbReference type="SAM" id="Coils"/>
    </source>
</evidence>
<feature type="coiled-coil region" evidence="1">
    <location>
        <begin position="330"/>
        <end position="357"/>
    </location>
</feature>
<evidence type="ECO:0000313" key="4">
    <source>
        <dbReference type="Proteomes" id="UP000322524"/>
    </source>
</evidence>
<dbReference type="Proteomes" id="UP000322524">
    <property type="component" value="Unassembled WGS sequence"/>
</dbReference>
<feature type="coiled-coil region" evidence="1">
    <location>
        <begin position="747"/>
        <end position="812"/>
    </location>
</feature>
<dbReference type="OrthoDB" id="9764467at2"/>
<protein>
    <submittedName>
        <fullName evidence="3">AAA family ATPase</fullName>
    </submittedName>
</protein>
<accession>A0A5D4SQK6</accession>
<feature type="coiled-coil region" evidence="1">
    <location>
        <begin position="643"/>
        <end position="721"/>
    </location>
</feature>
<dbReference type="InterPro" id="IPR027417">
    <property type="entry name" value="P-loop_NTPase"/>
</dbReference>
<dbReference type="SUPFAM" id="SSF52540">
    <property type="entry name" value="P-loop containing nucleoside triphosphate hydrolases"/>
    <property type="match status" value="1"/>
</dbReference>
<feature type="domain" description="YhaN AAA" evidence="2">
    <location>
        <begin position="5"/>
        <end position="200"/>
    </location>
</feature>